<evidence type="ECO:0000313" key="2">
    <source>
        <dbReference type="Proteomes" id="UP001320766"/>
    </source>
</evidence>
<proteinExistence type="predicted"/>
<organism evidence="1 2">
    <name type="scientific">Nonomuraea roseoviolacea subsp. carminata</name>
    <dbReference type="NCBI Taxonomy" id="160689"/>
    <lineage>
        <taxon>Bacteria</taxon>
        <taxon>Bacillati</taxon>
        <taxon>Actinomycetota</taxon>
        <taxon>Actinomycetes</taxon>
        <taxon>Streptosporangiales</taxon>
        <taxon>Streptosporangiaceae</taxon>
        <taxon>Nonomuraea</taxon>
    </lineage>
</organism>
<name>A0ABT1K986_9ACTN</name>
<gene>
    <name evidence="1" type="ORF">HD595_006704</name>
</gene>
<keyword evidence="2" id="KW-1185">Reference proteome</keyword>
<reference evidence="1 2" key="1">
    <citation type="submission" date="2022-06" db="EMBL/GenBank/DDBJ databases">
        <title>Sequencing the genomes of 1000 actinobacteria strains.</title>
        <authorList>
            <person name="Klenk H.-P."/>
        </authorList>
    </citation>
    <scope>NUCLEOTIDE SEQUENCE [LARGE SCALE GENOMIC DNA]</scope>
    <source>
        <strain evidence="1 2">DSM 44170</strain>
    </source>
</reference>
<dbReference type="Proteomes" id="UP001320766">
    <property type="component" value="Unassembled WGS sequence"/>
</dbReference>
<accession>A0ABT1K986</accession>
<comment type="caution">
    <text evidence="1">The sequence shown here is derived from an EMBL/GenBank/DDBJ whole genome shotgun (WGS) entry which is preliminary data.</text>
</comment>
<evidence type="ECO:0000313" key="1">
    <source>
        <dbReference type="EMBL" id="MCP2350582.1"/>
    </source>
</evidence>
<sequence length="35" mass="4017">MDPHLTDDLARLNRWQDAIAAMNPPPDTDEQEPSR</sequence>
<dbReference type="EMBL" id="JAMZEC010000001">
    <property type="protein sequence ID" value="MCP2350582.1"/>
    <property type="molecule type" value="Genomic_DNA"/>
</dbReference>
<protein>
    <submittedName>
        <fullName evidence="1">Uncharacterized protein</fullName>
    </submittedName>
</protein>